<dbReference type="HOGENOM" id="CLU_000288_7_8_1"/>
<proteinExistence type="predicted"/>
<gene>
    <name evidence="1" type="ORF">GLOINDRAFT_25137</name>
</gene>
<dbReference type="VEuPathDB" id="FungiDB:RhiirFUN_016075"/>
<evidence type="ECO:0000313" key="1">
    <source>
        <dbReference type="EMBL" id="ESA14259.1"/>
    </source>
</evidence>
<accession>U9U1H5</accession>
<dbReference type="AlphaFoldDB" id="U9U1H5"/>
<name>U9U1H5_RHIID</name>
<evidence type="ECO:0008006" key="2">
    <source>
        <dbReference type="Google" id="ProtNLM"/>
    </source>
</evidence>
<protein>
    <recommendedName>
        <fullName evidence="2">Protein kinase domain-containing protein</fullName>
    </recommendedName>
</protein>
<reference evidence="1" key="1">
    <citation type="submission" date="2013-07" db="EMBL/GenBank/DDBJ databases">
        <title>The genome of an arbuscular mycorrhizal fungus provides insights into the evolution of the oldest plant symbiosis.</title>
        <authorList>
            <consortium name="DOE Joint Genome Institute"/>
            <person name="Tisserant E."/>
            <person name="Malbreil M."/>
            <person name="Kuo A."/>
            <person name="Kohler A."/>
            <person name="Symeonidi A."/>
            <person name="Balestrini R."/>
            <person name="Charron P."/>
            <person name="Duensing N."/>
            <person name="Frei-dit-Frey N."/>
            <person name="Gianinazzi-Pearson V."/>
            <person name="Gilbert B."/>
            <person name="Handa Y."/>
            <person name="Hijri M."/>
            <person name="Kaul R."/>
            <person name="Kawaguchi M."/>
            <person name="Krajinski F."/>
            <person name="Lammers P."/>
            <person name="Lapierre D."/>
            <person name="Masclaux F.G."/>
            <person name="Murat C."/>
            <person name="Morin E."/>
            <person name="Ndikumana S."/>
            <person name="Pagni M."/>
            <person name="Petitpierre D."/>
            <person name="Requena N."/>
            <person name="Rosikiewicz P."/>
            <person name="Riley R."/>
            <person name="Saito K."/>
            <person name="San Clemente H."/>
            <person name="Shapiro H."/>
            <person name="van Tuinen D."/>
            <person name="Becard G."/>
            <person name="Bonfante P."/>
            <person name="Paszkowski U."/>
            <person name="Shachar-Hill Y."/>
            <person name="Young J.P."/>
            <person name="Sanders I.R."/>
            <person name="Henrissat B."/>
            <person name="Rensing S.A."/>
            <person name="Grigoriev I.V."/>
            <person name="Corradi N."/>
            <person name="Roux C."/>
            <person name="Martin F."/>
        </authorList>
    </citation>
    <scope>NUCLEOTIDE SEQUENCE</scope>
    <source>
        <strain evidence="1">DAOM 197198</strain>
    </source>
</reference>
<dbReference type="EMBL" id="KI283079">
    <property type="protein sequence ID" value="ESA14259.1"/>
    <property type="molecule type" value="Genomic_DNA"/>
</dbReference>
<sequence length="310" mass="37498">MDKKKRIKSSYKTCKICNRICYTRRFQRGFENWTSGNVDIDKFIQDNQLLSHDDLGNILEWIPYDKFYDIEHIANDRYQANWIDGNIIDWDIKNKNWKRKGQNMIIVLKKLNNLKDITVEFMNEIDIAYGITQNPKTKDYIIVLDNKCKKCNDTCYSIHFRQNFNNWTSGNDNIDKFIQDTQLSTHNSVKEVLEWIPYDKFYDKFYGITHIVENEFKANWIDGNIWDWDNNNQNWKRKNQNMIVVLKKLNNPKHFKLEFMNEINIAYGITQNPETKDYMMILKNIKLEMMILINIFKILSYQLIKIWKKH</sequence>
<organism evidence="1">
    <name type="scientific">Rhizophagus irregularis (strain DAOM 181602 / DAOM 197198 / MUCL 43194)</name>
    <name type="common">Arbuscular mycorrhizal fungus</name>
    <name type="synonym">Glomus intraradices</name>
    <dbReference type="NCBI Taxonomy" id="747089"/>
    <lineage>
        <taxon>Eukaryota</taxon>
        <taxon>Fungi</taxon>
        <taxon>Fungi incertae sedis</taxon>
        <taxon>Mucoromycota</taxon>
        <taxon>Glomeromycotina</taxon>
        <taxon>Glomeromycetes</taxon>
        <taxon>Glomerales</taxon>
        <taxon>Glomeraceae</taxon>
        <taxon>Rhizophagus</taxon>
    </lineage>
</organism>
<dbReference type="Gene3D" id="1.10.10.1010">
    <property type="entry name" value="Intein homing endonuclease, domain IV"/>
    <property type="match status" value="2"/>
</dbReference>